<keyword evidence="3" id="KW-1185">Reference proteome</keyword>
<sequence length="310" mass="32923">MVKIHCAFGLVAINAVLWQNRMVHAVPFSTDGDSVPAIQGDIHGGGALVFDPHTFTAMRGGLYTTPVSKRSPMPSPYTNIQGTASGKKAGLGPTPTIHNIATQSASIGVAQHTKSASSKGASALVYNKCTFPVNSNIVHGARGGNEAKPEEVLGILQPGQTWSHSFEHDRNLGVSWKIWRTDVDNTAPIQLEYTATDTSTWWDLSMVDAGEAGWLDESTEDVGNELADTTGDADGLGDYVGMVGIQHSFAEYGLSLVPVLDGNEVFEGNCVAVKCSAGESYCKSAYNTWNDWGQQKDCPSGVSLQLTLCG</sequence>
<feature type="signal peptide" evidence="1">
    <location>
        <begin position="1"/>
        <end position="25"/>
    </location>
</feature>
<evidence type="ECO:0000313" key="3">
    <source>
        <dbReference type="Proteomes" id="UP000054302"/>
    </source>
</evidence>
<accession>A0A0D1XJ38</accession>
<name>A0A0D1XJ38_EXOME</name>
<keyword evidence="1" id="KW-0732">Signal</keyword>
<gene>
    <name evidence="2" type="ORF">PV10_09123</name>
</gene>
<dbReference type="EMBL" id="KN847526">
    <property type="protein sequence ID" value="KIV88206.1"/>
    <property type="molecule type" value="Genomic_DNA"/>
</dbReference>
<dbReference type="Proteomes" id="UP000054302">
    <property type="component" value="Unassembled WGS sequence"/>
</dbReference>
<dbReference type="AlphaFoldDB" id="A0A0D1XJ38"/>
<reference evidence="2 3" key="1">
    <citation type="submission" date="2015-01" db="EMBL/GenBank/DDBJ databases">
        <title>The Genome Sequence of Exophiala mesophila CBS40295.</title>
        <authorList>
            <consortium name="The Broad Institute Genomics Platform"/>
            <person name="Cuomo C."/>
            <person name="de Hoog S."/>
            <person name="Gorbushina A."/>
            <person name="Stielow B."/>
            <person name="Teixiera M."/>
            <person name="Abouelleil A."/>
            <person name="Chapman S.B."/>
            <person name="Priest M."/>
            <person name="Young S.K."/>
            <person name="Wortman J."/>
            <person name="Nusbaum C."/>
            <person name="Birren B."/>
        </authorList>
    </citation>
    <scope>NUCLEOTIDE SEQUENCE [LARGE SCALE GENOMIC DNA]</scope>
    <source>
        <strain evidence="2 3">CBS 40295</strain>
    </source>
</reference>
<dbReference type="VEuPathDB" id="FungiDB:PV10_09123"/>
<proteinExistence type="predicted"/>
<evidence type="ECO:0000313" key="2">
    <source>
        <dbReference type="EMBL" id="KIV88206.1"/>
    </source>
</evidence>
<dbReference type="GeneID" id="27326968"/>
<organism evidence="2 3">
    <name type="scientific">Exophiala mesophila</name>
    <name type="common">Black yeast-like fungus</name>
    <dbReference type="NCBI Taxonomy" id="212818"/>
    <lineage>
        <taxon>Eukaryota</taxon>
        <taxon>Fungi</taxon>
        <taxon>Dikarya</taxon>
        <taxon>Ascomycota</taxon>
        <taxon>Pezizomycotina</taxon>
        <taxon>Eurotiomycetes</taxon>
        <taxon>Chaetothyriomycetidae</taxon>
        <taxon>Chaetothyriales</taxon>
        <taxon>Herpotrichiellaceae</taxon>
        <taxon>Exophiala</taxon>
    </lineage>
</organism>
<evidence type="ECO:0000256" key="1">
    <source>
        <dbReference type="SAM" id="SignalP"/>
    </source>
</evidence>
<protein>
    <submittedName>
        <fullName evidence="2">Uncharacterized protein</fullName>
    </submittedName>
</protein>
<dbReference type="OrthoDB" id="3682664at2759"/>
<dbReference type="RefSeq" id="XP_016219780.1">
    <property type="nucleotide sequence ID" value="XM_016374236.1"/>
</dbReference>
<dbReference type="STRING" id="212818.A0A0D1XJ38"/>
<dbReference type="HOGENOM" id="CLU_897248_0_0_1"/>
<feature type="chain" id="PRO_5002251384" evidence="1">
    <location>
        <begin position="26"/>
        <end position="310"/>
    </location>
</feature>
<dbReference type="InterPro" id="IPR006771">
    <property type="entry name" value="CetA-like"/>
</dbReference>
<dbReference type="Pfam" id="PF04681">
    <property type="entry name" value="Bys1"/>
    <property type="match status" value="1"/>
</dbReference>